<protein>
    <recommendedName>
        <fullName evidence="2">P-type Cu(+) transporter</fullName>
        <ecNumber evidence="2">7.2.2.8</ecNumber>
    </recommendedName>
</protein>
<feature type="transmembrane region" description="Helical" evidence="15">
    <location>
        <begin position="1325"/>
        <end position="1346"/>
    </location>
</feature>
<feature type="transmembrane region" description="Helical" evidence="15">
    <location>
        <begin position="567"/>
        <end position="588"/>
    </location>
</feature>
<dbReference type="FunFam" id="3.30.70.100:FF:000001">
    <property type="entry name" value="ATPase copper transporting beta"/>
    <property type="match status" value="2"/>
</dbReference>
<evidence type="ECO:0000256" key="5">
    <source>
        <dbReference type="ARBA" id="ARBA00022723"/>
    </source>
</evidence>
<dbReference type="Proteomes" id="UP000054653">
    <property type="component" value="Unassembled WGS sequence"/>
</dbReference>
<dbReference type="Pfam" id="PF00702">
    <property type="entry name" value="Hydrolase"/>
    <property type="match status" value="2"/>
</dbReference>
<keyword evidence="5 15" id="KW-0479">Metal-binding</keyword>
<dbReference type="Gene3D" id="1.20.1110.10">
    <property type="entry name" value="Calcium-transporting ATPase, transmembrane domain"/>
    <property type="match status" value="1"/>
</dbReference>
<reference evidence="17 18" key="1">
    <citation type="submission" date="2015-01" db="EMBL/GenBank/DDBJ databases">
        <title>Evolution of Trichinella species and genotypes.</title>
        <authorList>
            <person name="Korhonen P.K."/>
            <person name="Edoardo P."/>
            <person name="Giuseppe L.R."/>
            <person name="Gasser R.B."/>
        </authorList>
    </citation>
    <scope>NUCLEOTIDE SEQUENCE [LARGE SCALE GENOMIC DNA]</scope>
    <source>
        <strain evidence="17">ISS120</strain>
    </source>
</reference>
<dbReference type="CDD" id="cd02094">
    <property type="entry name" value="P-type_ATPase_Cu-like"/>
    <property type="match status" value="1"/>
</dbReference>
<dbReference type="SUPFAM" id="SSF81653">
    <property type="entry name" value="Calcium ATPase, transduction domain A"/>
    <property type="match status" value="1"/>
</dbReference>
<evidence type="ECO:0000256" key="14">
    <source>
        <dbReference type="ARBA" id="ARBA00023136"/>
    </source>
</evidence>
<dbReference type="PANTHER" id="PTHR46594:SF4">
    <property type="entry name" value="P-TYPE CATION-TRANSPORTING ATPASE"/>
    <property type="match status" value="1"/>
</dbReference>
<dbReference type="Pfam" id="PF00122">
    <property type="entry name" value="E1-E2_ATPase"/>
    <property type="match status" value="1"/>
</dbReference>
<keyword evidence="4 15" id="KW-0812">Transmembrane</keyword>
<dbReference type="FunFam" id="2.70.150.10:FF:000002">
    <property type="entry name" value="Copper-transporting ATPase 1, putative"/>
    <property type="match status" value="1"/>
</dbReference>
<keyword evidence="9 15" id="KW-0067">ATP-binding</keyword>
<feature type="domain" description="HMA" evidence="16">
    <location>
        <begin position="401"/>
        <end position="467"/>
    </location>
</feature>
<dbReference type="InterPro" id="IPR006121">
    <property type="entry name" value="HMA_dom"/>
</dbReference>
<evidence type="ECO:0000256" key="4">
    <source>
        <dbReference type="ARBA" id="ARBA00022692"/>
    </source>
</evidence>
<dbReference type="InterPro" id="IPR006122">
    <property type="entry name" value="HMA_Cu_ion-bd"/>
</dbReference>
<feature type="domain" description="HMA" evidence="16">
    <location>
        <begin position="258"/>
        <end position="324"/>
    </location>
</feature>
<dbReference type="InterPro" id="IPR017969">
    <property type="entry name" value="Heavy-metal-associated_CS"/>
</dbReference>
<keyword evidence="11 15" id="KW-1133">Transmembrane helix</keyword>
<comment type="caution">
    <text evidence="17">The sequence shown here is derived from an EMBL/GenBank/DDBJ whole genome shotgun (WGS) entry which is preliminary data.</text>
</comment>
<accession>A0A0V1D500</accession>
<dbReference type="InterPro" id="IPR008250">
    <property type="entry name" value="ATPase_P-typ_transduc_dom_A_sf"/>
</dbReference>
<evidence type="ECO:0000256" key="2">
    <source>
        <dbReference type="ARBA" id="ARBA00012517"/>
    </source>
</evidence>
<dbReference type="Gene3D" id="3.40.1110.10">
    <property type="entry name" value="Calcium-transporting ATPase, cytoplasmic domain N"/>
    <property type="match status" value="1"/>
</dbReference>
<proteinExistence type="inferred from homology"/>
<dbReference type="GO" id="GO:0005802">
    <property type="term" value="C:trans-Golgi network"/>
    <property type="evidence" value="ECO:0007669"/>
    <property type="project" value="UniProtKB-ARBA"/>
</dbReference>
<feature type="transmembrane region" description="Helical" evidence="15">
    <location>
        <begin position="832"/>
        <end position="857"/>
    </location>
</feature>
<dbReference type="FunFam" id="3.40.50.1000:FF:000144">
    <property type="entry name" value="copper-transporting ATPase 1 isoform X2"/>
    <property type="match status" value="1"/>
</dbReference>
<keyword evidence="8" id="KW-0187">Copper transport</keyword>
<dbReference type="InterPro" id="IPR036412">
    <property type="entry name" value="HAD-like_sf"/>
</dbReference>
<dbReference type="PRINTS" id="PR00942">
    <property type="entry name" value="CUATPASEI"/>
</dbReference>
<dbReference type="PROSITE" id="PS01047">
    <property type="entry name" value="HMA_1"/>
    <property type="match status" value="3"/>
</dbReference>
<dbReference type="SFLD" id="SFLDF00027">
    <property type="entry name" value="p-type_atpase"/>
    <property type="match status" value="1"/>
</dbReference>
<comment type="similarity">
    <text evidence="15">Belongs to the cation transport ATPase (P-type) (TC 3.A.3) family. Type IB subfamily.</text>
</comment>
<gene>
    <name evidence="17" type="primary">ATP7A</name>
    <name evidence="17" type="ORF">T03_5284</name>
</gene>
<dbReference type="Gene3D" id="3.40.50.1000">
    <property type="entry name" value="HAD superfamily/HAD-like"/>
    <property type="match status" value="1"/>
</dbReference>
<feature type="transmembrane region" description="Helical" evidence="15">
    <location>
        <begin position="608"/>
        <end position="627"/>
    </location>
</feature>
<comment type="subcellular location">
    <subcellularLocation>
        <location evidence="1">Golgi apparatus</location>
        <location evidence="1">trans-Golgi network membrane</location>
        <topology evidence="1">Multi-pass membrane protein</topology>
    </subcellularLocation>
    <subcellularLocation>
        <location evidence="15">Membrane</location>
    </subcellularLocation>
</comment>
<dbReference type="PANTHER" id="PTHR46594">
    <property type="entry name" value="P-TYPE CATION-TRANSPORTING ATPASE"/>
    <property type="match status" value="1"/>
</dbReference>
<dbReference type="EMBL" id="JYDI01000043">
    <property type="protein sequence ID" value="KRY56456.1"/>
    <property type="molecule type" value="Genomic_DNA"/>
</dbReference>
<evidence type="ECO:0000256" key="13">
    <source>
        <dbReference type="ARBA" id="ARBA00023065"/>
    </source>
</evidence>
<evidence type="ECO:0000256" key="8">
    <source>
        <dbReference type="ARBA" id="ARBA00022796"/>
    </source>
</evidence>
<dbReference type="NCBIfam" id="TIGR00003">
    <property type="entry name" value="copper ion binding protein"/>
    <property type="match status" value="2"/>
</dbReference>
<dbReference type="SUPFAM" id="SSF55008">
    <property type="entry name" value="HMA, heavy metal-associated domain"/>
    <property type="match status" value="4"/>
</dbReference>
<dbReference type="InterPro" id="IPR036163">
    <property type="entry name" value="HMA_dom_sf"/>
</dbReference>
<evidence type="ECO:0000256" key="3">
    <source>
        <dbReference type="ARBA" id="ARBA00022448"/>
    </source>
</evidence>
<dbReference type="Gene3D" id="3.30.70.100">
    <property type="match status" value="4"/>
</dbReference>
<evidence type="ECO:0000256" key="15">
    <source>
        <dbReference type="RuleBase" id="RU362081"/>
    </source>
</evidence>
<dbReference type="InterPro" id="IPR059000">
    <property type="entry name" value="ATPase_P-type_domA"/>
</dbReference>
<dbReference type="SUPFAM" id="SSF56784">
    <property type="entry name" value="HAD-like"/>
    <property type="match status" value="1"/>
</dbReference>
<keyword evidence="13" id="KW-0406">Ion transport</keyword>
<evidence type="ECO:0000259" key="16">
    <source>
        <dbReference type="PROSITE" id="PS50846"/>
    </source>
</evidence>
<dbReference type="Pfam" id="PF00403">
    <property type="entry name" value="HMA"/>
    <property type="match status" value="3"/>
</dbReference>
<dbReference type="InterPro" id="IPR027256">
    <property type="entry name" value="P-typ_ATPase_IB"/>
</dbReference>
<evidence type="ECO:0000256" key="9">
    <source>
        <dbReference type="ARBA" id="ARBA00022840"/>
    </source>
</evidence>
<dbReference type="NCBIfam" id="TIGR01494">
    <property type="entry name" value="ATPase_P-type"/>
    <property type="match status" value="1"/>
</dbReference>
<dbReference type="PROSITE" id="PS50846">
    <property type="entry name" value="HMA_2"/>
    <property type="match status" value="4"/>
</dbReference>
<dbReference type="SFLD" id="SFLDS00003">
    <property type="entry name" value="Haloacid_Dehalogenase"/>
    <property type="match status" value="1"/>
</dbReference>
<keyword evidence="3" id="KW-0813">Transport</keyword>
<keyword evidence="18" id="KW-1185">Reference proteome</keyword>
<evidence type="ECO:0000256" key="11">
    <source>
        <dbReference type="ARBA" id="ARBA00022989"/>
    </source>
</evidence>
<keyword evidence="12" id="KW-0186">Copper</keyword>
<dbReference type="InterPro" id="IPR044492">
    <property type="entry name" value="P_typ_ATPase_HD_dom"/>
</dbReference>
<dbReference type="GO" id="GO:0140581">
    <property type="term" value="F:P-type monovalent copper transporter activity"/>
    <property type="evidence" value="ECO:0007669"/>
    <property type="project" value="UniProtKB-EC"/>
</dbReference>
<keyword evidence="10" id="KW-1278">Translocase</keyword>
<evidence type="ECO:0000256" key="12">
    <source>
        <dbReference type="ARBA" id="ARBA00023008"/>
    </source>
</evidence>
<evidence type="ECO:0000256" key="1">
    <source>
        <dbReference type="ARBA" id="ARBA00004166"/>
    </source>
</evidence>
<dbReference type="InterPro" id="IPR023214">
    <property type="entry name" value="HAD_sf"/>
</dbReference>
<dbReference type="CDD" id="cd00371">
    <property type="entry name" value="HMA"/>
    <property type="match status" value="4"/>
</dbReference>
<evidence type="ECO:0000313" key="18">
    <source>
        <dbReference type="Proteomes" id="UP000054653"/>
    </source>
</evidence>
<dbReference type="EC" id="7.2.2.8" evidence="2"/>
<dbReference type="GO" id="GO:0005507">
    <property type="term" value="F:copper ion binding"/>
    <property type="evidence" value="ECO:0007669"/>
    <property type="project" value="InterPro"/>
</dbReference>
<dbReference type="Gene3D" id="2.70.150.10">
    <property type="entry name" value="Calcium-transporting ATPase, cytoplasmic transduction domain A"/>
    <property type="match status" value="1"/>
</dbReference>
<dbReference type="GO" id="GO:0016020">
    <property type="term" value="C:membrane"/>
    <property type="evidence" value="ECO:0007669"/>
    <property type="project" value="UniProtKB-SubCell"/>
</dbReference>
<dbReference type="SUPFAM" id="SSF81660">
    <property type="entry name" value="Metal cation-transporting ATPase, ATP-binding domain N"/>
    <property type="match status" value="1"/>
</dbReference>
<evidence type="ECO:0000256" key="10">
    <source>
        <dbReference type="ARBA" id="ARBA00022967"/>
    </source>
</evidence>
<dbReference type="InterPro" id="IPR018303">
    <property type="entry name" value="ATPase_P-typ_P_site"/>
</dbReference>
<dbReference type="SFLD" id="SFLDG00002">
    <property type="entry name" value="C1.7:_P-type_atpase_like"/>
    <property type="match status" value="1"/>
</dbReference>
<organism evidence="17 18">
    <name type="scientific">Trichinella britovi</name>
    <name type="common">Parasitic roundworm</name>
    <dbReference type="NCBI Taxonomy" id="45882"/>
    <lineage>
        <taxon>Eukaryota</taxon>
        <taxon>Metazoa</taxon>
        <taxon>Ecdysozoa</taxon>
        <taxon>Nematoda</taxon>
        <taxon>Enoplea</taxon>
        <taxon>Dorylaimia</taxon>
        <taxon>Trichinellida</taxon>
        <taxon>Trichinellidae</taxon>
        <taxon>Trichinella</taxon>
    </lineage>
</organism>
<dbReference type="OMA" id="PNSWISG"/>
<dbReference type="InterPro" id="IPR001757">
    <property type="entry name" value="P_typ_ATPase"/>
</dbReference>
<evidence type="ECO:0000256" key="7">
    <source>
        <dbReference type="ARBA" id="ARBA00022741"/>
    </source>
</evidence>
<name>A0A0V1D500_TRIBR</name>
<dbReference type="STRING" id="45882.A0A0V1D500"/>
<feature type="domain" description="HMA" evidence="16">
    <location>
        <begin position="477"/>
        <end position="543"/>
    </location>
</feature>
<dbReference type="NCBIfam" id="TIGR01525">
    <property type="entry name" value="ATPase-IB_hvy"/>
    <property type="match status" value="1"/>
</dbReference>
<sequence length="1435" mass="158017">MQFTASSICGRSREISNCCQVAFIVFFLRTLHRDWIQAGKWHSMRIAHNLLIMNRTKTSELALSFHSASELPNFLNYITKNNFFDSYVKPTTFALTSAWYSHKIQRHNVECEETLFILSSSSSLNNILMSTEGIVFVEWTSDRVCEVLHLSDTLCVKDLMSILTKFCSSVVLEDSYLAVKLVISEMTCQSCASAVKRTLLALQGVYKVKVVVEEKCAYVAYNINHIDVLQMVQSIEEAGFSIVKTNISNLEHLSPSVKECNLNVVGMTCKSCEMNLSKALLSRLPLLKATFNAVTNSGIVLYDAQRCTAHQIIDAINDMGYEASISTEESSTRKGAREEDSFEVDYLGIGSSRKSLNVKKNKFENNIISKRKLSSTTAVHIDMQKLQARMFVGDGQQQEFERCTLAIEGMTCASCVANIERNLMNVDGISKVLVSLIAGKADVTYDATVILPSQIVNFVEDMGFACKLMEESTATKRKLELMIVGMTCTSCVHRIERNVKNLRGVVDAEVTLTNSSGVFIYEPNQCTPRSIMKCIEDLGYSCSLLSKENRSAALSHNHDISRWKKSFLISLLFGLPVMAVMVYYHWILHTMDKPENQWHVIPGLSFDNLLLFLLCTPIQFLGGRYFYVKSYKAFKHCTANMDVLIVLATTISYIYSVIVLIAAVLSKWSISPMTFFDVPPMLLMFISLGRWLESIAKAKTSEVLSKLMTLQAKDATIVQLGNNNEILSEASIDLELVQIGDYLKVVPGAKIPVDGKVIFGSSSADESYITGEPLPVTKAPGSTVIGGSVNLNGNLIIEATHAIQDSTLAQIVKLVEEAQTSKAPIQHLADKIASYFVPGVIFIASLTWIVWLIIGFIDVDIIRNSFGGHCMFLEPVHQNHSVHSSDAHADHIQNLELIFKFAFDCAITVLAIACPCSLGLATPTAVMVGTGVGAKNGILIKGGEPLELAHKITTIIFDKTGTVTQGKPKLTKICLFVNEIDISLHYFLAIIGTAESNSEHPIAEAITAHVKQFLKTERFGVCKLFQTSPGHGVRCIVSDVEMMMQKSEKLAEKGNVSFLNDVEVVNYNFGLPPSSCNEQILVNTGNNMIIFINDYYEIMQIHDHSKEEGSNREWEVLIGNRKWLDKHGIQITNEVDGVMSSEEQMGRIAVLVAINGKVVSVFSVADCVKAESALAVYSLQKMGLKTILLTGDNCRTAAATAKQIGISVVFAEVLPNHKKIKVEQLQRRNEVVAMVGDGINDSPALAAADVGIAIAAGADVAIESASIVLIKNNLLDVVAAIDLSQKTTRRIWINFLFASIYNLLSIPVAAGAFRTIGFGLQPWMAAAAMALSSVSVVTSSLMLKLYNKPTVESLTTADFANHISRLRSAHYGSIEVHRGLEEFKPRKKRSPSASIQSKILSLIRSVDQNNTSHTCEPTLQQGLLSSDSMDDDMQI</sequence>
<evidence type="ECO:0000313" key="17">
    <source>
        <dbReference type="EMBL" id="KRY56456.1"/>
    </source>
</evidence>
<dbReference type="OrthoDB" id="432719at2759"/>
<keyword evidence="7 15" id="KW-0547">Nucleotide-binding</keyword>
<dbReference type="GO" id="GO:0005524">
    <property type="term" value="F:ATP binding"/>
    <property type="evidence" value="ECO:0007669"/>
    <property type="project" value="UniProtKB-UniRule"/>
</dbReference>
<keyword evidence="14 15" id="KW-0472">Membrane</keyword>
<dbReference type="InterPro" id="IPR023299">
    <property type="entry name" value="ATPase_P-typ_cyto_dom_N"/>
</dbReference>
<dbReference type="PRINTS" id="PR00943">
    <property type="entry name" value="CUATPASE"/>
</dbReference>
<evidence type="ECO:0000256" key="6">
    <source>
        <dbReference type="ARBA" id="ARBA00022737"/>
    </source>
</evidence>
<feature type="transmembrane region" description="Helical" evidence="15">
    <location>
        <begin position="1291"/>
        <end position="1313"/>
    </location>
</feature>
<dbReference type="PROSITE" id="PS00154">
    <property type="entry name" value="ATPASE_E1_E2"/>
    <property type="match status" value="1"/>
</dbReference>
<feature type="domain" description="HMA" evidence="16">
    <location>
        <begin position="177"/>
        <end position="243"/>
    </location>
</feature>
<keyword evidence="6" id="KW-0677">Repeat</keyword>
<feature type="transmembrane region" description="Helical" evidence="15">
    <location>
        <begin position="639"/>
        <end position="664"/>
    </location>
</feature>
<dbReference type="GO" id="GO:0016887">
    <property type="term" value="F:ATP hydrolysis activity"/>
    <property type="evidence" value="ECO:0007669"/>
    <property type="project" value="InterPro"/>
</dbReference>
<dbReference type="PRINTS" id="PR00119">
    <property type="entry name" value="CATATPASE"/>
</dbReference>